<dbReference type="EMBL" id="APNK01000003">
    <property type="protein sequence ID" value="KEZ78742.1"/>
    <property type="molecule type" value="Genomic_DNA"/>
</dbReference>
<dbReference type="Proteomes" id="UP000028302">
    <property type="component" value="Unassembled WGS sequence"/>
</dbReference>
<organism evidence="4 5">
    <name type="scientific">Salinisphaera hydrothermalis (strain C41B8)</name>
    <dbReference type="NCBI Taxonomy" id="1304275"/>
    <lineage>
        <taxon>Bacteria</taxon>
        <taxon>Pseudomonadati</taxon>
        <taxon>Pseudomonadota</taxon>
        <taxon>Gammaproteobacteria</taxon>
        <taxon>Salinisphaerales</taxon>
        <taxon>Salinisphaeraceae</taxon>
        <taxon>Salinisphaera</taxon>
    </lineage>
</organism>
<feature type="signal peptide" evidence="2">
    <location>
        <begin position="1"/>
        <end position="25"/>
    </location>
</feature>
<keyword evidence="5" id="KW-1185">Reference proteome</keyword>
<dbReference type="InterPro" id="IPR007461">
    <property type="entry name" value="Ysc84_actin-binding"/>
</dbReference>
<dbReference type="STRING" id="1304275.C41B8_03966"/>
<dbReference type="PANTHER" id="PTHR15629:SF2">
    <property type="entry name" value="SH3 DOMAIN-CONTAINING YSC84-LIKE PROTEIN 1"/>
    <property type="match status" value="1"/>
</dbReference>
<feature type="chain" id="PRO_5001776576" description="Ysc84 actin-binding domain-containing protein" evidence="2">
    <location>
        <begin position="26"/>
        <end position="278"/>
    </location>
</feature>
<evidence type="ECO:0000313" key="4">
    <source>
        <dbReference type="EMBL" id="KEZ78742.1"/>
    </source>
</evidence>
<gene>
    <name evidence="4" type="ORF">C41B8_03966</name>
</gene>
<dbReference type="RefSeq" id="WP_051882999.1">
    <property type="nucleotide sequence ID" value="NZ_APNK01000003.1"/>
</dbReference>
<proteinExistence type="predicted"/>
<evidence type="ECO:0000256" key="2">
    <source>
        <dbReference type="SAM" id="SignalP"/>
    </source>
</evidence>
<accession>A0A084IPV8</accession>
<sequence length="278" mass="28422">MPRTLQISAAALSAALAFTSASALANNNAQTDHDNGGSHASAGASVNSGSPTQLAYSAAGVLRGQMQRSDQDRIPQSLLNGANCIGVFPSIFKEGFLVAGKHGDGLIACRDQSGNWNRVAPSFFSLSGGSIGLQAGAKVTEMVVLFMDPNAKQELTNGNFKIGAKASATAGPAGAHASVHTAPASVITYRLSSSGGFAGASIKGATLSSNEDADQAIYGAKAGNGKPFQSSQVPKTIDVFTKTLEQYAPSSKYQAHMPIKGQQQQNSNTAQNDGNTSS</sequence>
<comment type="caution">
    <text evidence="4">The sequence shown here is derived from an EMBL/GenBank/DDBJ whole genome shotgun (WGS) entry which is preliminary data.</text>
</comment>
<keyword evidence="2" id="KW-0732">Signal</keyword>
<dbReference type="InterPro" id="IPR051702">
    <property type="entry name" value="SH3_domain_YSC84-like"/>
</dbReference>
<feature type="region of interest" description="Disordered" evidence="1">
    <location>
        <begin position="29"/>
        <end position="49"/>
    </location>
</feature>
<dbReference type="CDD" id="cd11524">
    <property type="entry name" value="SYLF"/>
    <property type="match status" value="1"/>
</dbReference>
<feature type="region of interest" description="Disordered" evidence="1">
    <location>
        <begin position="251"/>
        <end position="278"/>
    </location>
</feature>
<dbReference type="PANTHER" id="PTHR15629">
    <property type="entry name" value="SH3YL1 PROTEIN"/>
    <property type="match status" value="1"/>
</dbReference>
<protein>
    <recommendedName>
        <fullName evidence="3">Ysc84 actin-binding domain-containing protein</fullName>
    </recommendedName>
</protein>
<dbReference type="Pfam" id="PF04366">
    <property type="entry name" value="Ysc84"/>
    <property type="match status" value="1"/>
</dbReference>
<dbReference type="GO" id="GO:0035091">
    <property type="term" value="F:phosphatidylinositol binding"/>
    <property type="evidence" value="ECO:0007669"/>
    <property type="project" value="TreeGrafter"/>
</dbReference>
<dbReference type="AlphaFoldDB" id="A0A084IPV8"/>
<name>A0A084IPV8_SALHC</name>
<evidence type="ECO:0000313" key="5">
    <source>
        <dbReference type="Proteomes" id="UP000028302"/>
    </source>
</evidence>
<feature type="compositionally biased region" description="Polar residues" evidence="1">
    <location>
        <begin position="261"/>
        <end position="278"/>
    </location>
</feature>
<feature type="domain" description="Ysc84 actin-binding" evidence="3">
    <location>
        <begin position="128"/>
        <end position="246"/>
    </location>
</feature>
<evidence type="ECO:0000256" key="1">
    <source>
        <dbReference type="SAM" id="MobiDB-lite"/>
    </source>
</evidence>
<dbReference type="eggNOG" id="COG2930">
    <property type="taxonomic scope" value="Bacteria"/>
</dbReference>
<reference evidence="4 5" key="1">
    <citation type="submission" date="2013-03" db="EMBL/GenBank/DDBJ databases">
        <title>Salinisphaera hydrothermalis C41B8 Genome Sequencing.</title>
        <authorList>
            <person name="Li C."/>
            <person name="Lai Q."/>
            <person name="Shao Z."/>
        </authorList>
    </citation>
    <scope>NUCLEOTIDE SEQUENCE [LARGE SCALE GENOMIC DNA]</scope>
    <source>
        <strain evidence="4 5">C41B8</strain>
    </source>
</reference>
<dbReference type="OrthoDB" id="5405772at2"/>
<evidence type="ECO:0000259" key="3">
    <source>
        <dbReference type="Pfam" id="PF04366"/>
    </source>
</evidence>